<accession>A0AAV4CGQ5</accession>
<name>A0AAV4CGQ5_9GAST</name>
<dbReference type="EMBL" id="BLXT01006199">
    <property type="protein sequence ID" value="GFO29969.1"/>
    <property type="molecule type" value="Genomic_DNA"/>
</dbReference>
<sequence length="91" mass="9700">MLSHEGLFCDVVYIARSQKSELRLSGYPSGQGAYYAARTCDRQVLADLRESGGSSGRAVGYHHPRGPGFDSQSGPSPSQIFIAPLCPPGTK</sequence>
<evidence type="ECO:0000313" key="3">
    <source>
        <dbReference type="Proteomes" id="UP000735302"/>
    </source>
</evidence>
<proteinExistence type="predicted"/>
<feature type="region of interest" description="Disordered" evidence="1">
    <location>
        <begin position="51"/>
        <end position="81"/>
    </location>
</feature>
<reference evidence="2 3" key="1">
    <citation type="journal article" date="2021" name="Elife">
        <title>Chloroplast acquisition without the gene transfer in kleptoplastic sea slugs, Plakobranchus ocellatus.</title>
        <authorList>
            <person name="Maeda T."/>
            <person name="Takahashi S."/>
            <person name="Yoshida T."/>
            <person name="Shimamura S."/>
            <person name="Takaki Y."/>
            <person name="Nagai Y."/>
            <person name="Toyoda A."/>
            <person name="Suzuki Y."/>
            <person name="Arimoto A."/>
            <person name="Ishii H."/>
            <person name="Satoh N."/>
            <person name="Nishiyama T."/>
            <person name="Hasebe M."/>
            <person name="Maruyama T."/>
            <person name="Minagawa J."/>
            <person name="Obokata J."/>
            <person name="Shigenobu S."/>
        </authorList>
    </citation>
    <scope>NUCLEOTIDE SEQUENCE [LARGE SCALE GENOMIC DNA]</scope>
</reference>
<dbReference type="Proteomes" id="UP000735302">
    <property type="component" value="Unassembled WGS sequence"/>
</dbReference>
<evidence type="ECO:0000256" key="1">
    <source>
        <dbReference type="SAM" id="MobiDB-lite"/>
    </source>
</evidence>
<protein>
    <submittedName>
        <fullName evidence="2">Uncharacterized protein</fullName>
    </submittedName>
</protein>
<dbReference type="AlphaFoldDB" id="A0AAV4CGQ5"/>
<organism evidence="2 3">
    <name type="scientific">Plakobranchus ocellatus</name>
    <dbReference type="NCBI Taxonomy" id="259542"/>
    <lineage>
        <taxon>Eukaryota</taxon>
        <taxon>Metazoa</taxon>
        <taxon>Spiralia</taxon>
        <taxon>Lophotrochozoa</taxon>
        <taxon>Mollusca</taxon>
        <taxon>Gastropoda</taxon>
        <taxon>Heterobranchia</taxon>
        <taxon>Euthyneura</taxon>
        <taxon>Panpulmonata</taxon>
        <taxon>Sacoglossa</taxon>
        <taxon>Placobranchoidea</taxon>
        <taxon>Plakobranchidae</taxon>
        <taxon>Plakobranchus</taxon>
    </lineage>
</organism>
<comment type="caution">
    <text evidence="2">The sequence shown here is derived from an EMBL/GenBank/DDBJ whole genome shotgun (WGS) entry which is preliminary data.</text>
</comment>
<gene>
    <name evidence="2" type="ORF">PoB_005647400</name>
</gene>
<evidence type="ECO:0000313" key="2">
    <source>
        <dbReference type="EMBL" id="GFO29969.1"/>
    </source>
</evidence>
<feature type="compositionally biased region" description="Polar residues" evidence="1">
    <location>
        <begin position="70"/>
        <end position="79"/>
    </location>
</feature>
<keyword evidence="3" id="KW-1185">Reference proteome</keyword>